<organism evidence="1">
    <name type="scientific">Anguilla anguilla</name>
    <name type="common">European freshwater eel</name>
    <name type="synonym">Muraena anguilla</name>
    <dbReference type="NCBI Taxonomy" id="7936"/>
    <lineage>
        <taxon>Eukaryota</taxon>
        <taxon>Metazoa</taxon>
        <taxon>Chordata</taxon>
        <taxon>Craniata</taxon>
        <taxon>Vertebrata</taxon>
        <taxon>Euteleostomi</taxon>
        <taxon>Actinopterygii</taxon>
        <taxon>Neopterygii</taxon>
        <taxon>Teleostei</taxon>
        <taxon>Anguilliformes</taxon>
        <taxon>Anguillidae</taxon>
        <taxon>Anguilla</taxon>
    </lineage>
</organism>
<evidence type="ECO:0000313" key="1">
    <source>
        <dbReference type="EMBL" id="JAH54399.1"/>
    </source>
</evidence>
<dbReference type="AlphaFoldDB" id="A0A0E9TL53"/>
<protein>
    <submittedName>
        <fullName evidence="1">Uncharacterized protein</fullName>
    </submittedName>
</protein>
<proteinExistence type="predicted"/>
<name>A0A0E9TL53_ANGAN</name>
<sequence length="32" mass="3539">MTLCASAALINRDRDYGRMLSNKAHTLDTDKG</sequence>
<reference evidence="1" key="1">
    <citation type="submission" date="2014-11" db="EMBL/GenBank/DDBJ databases">
        <authorList>
            <person name="Amaro Gonzalez C."/>
        </authorList>
    </citation>
    <scope>NUCLEOTIDE SEQUENCE</scope>
</reference>
<reference evidence="1" key="2">
    <citation type="journal article" date="2015" name="Fish Shellfish Immunol.">
        <title>Early steps in the European eel (Anguilla anguilla)-Vibrio vulnificus interaction in the gills: Role of the RtxA13 toxin.</title>
        <authorList>
            <person name="Callol A."/>
            <person name="Pajuelo D."/>
            <person name="Ebbesson L."/>
            <person name="Teles M."/>
            <person name="MacKenzie S."/>
            <person name="Amaro C."/>
        </authorList>
    </citation>
    <scope>NUCLEOTIDE SEQUENCE</scope>
</reference>
<accession>A0A0E9TL53</accession>
<dbReference type="EMBL" id="GBXM01054178">
    <property type="protein sequence ID" value="JAH54399.1"/>
    <property type="molecule type" value="Transcribed_RNA"/>
</dbReference>